<dbReference type="Proteomes" id="UP000194800">
    <property type="component" value="Unassembled WGS sequence"/>
</dbReference>
<dbReference type="Pfam" id="PF05521">
    <property type="entry name" value="Phage_HCP"/>
    <property type="match status" value="1"/>
</dbReference>
<protein>
    <recommendedName>
        <fullName evidence="5">Head-tail adaptor protein</fullName>
    </recommendedName>
</protein>
<evidence type="ECO:0000313" key="2">
    <source>
        <dbReference type="EMBL" id="OTQ10551.1"/>
    </source>
</evidence>
<dbReference type="InterPro" id="IPR038666">
    <property type="entry name" value="SSP1_head-tail_sf"/>
</dbReference>
<dbReference type="EMBL" id="NARP01000024">
    <property type="protein sequence ID" value="OTP98858.1"/>
    <property type="molecule type" value="Genomic_DNA"/>
</dbReference>
<keyword evidence="3" id="KW-1185">Reference proteome</keyword>
<name>A0A242NG01_9GAMM</name>
<evidence type="ECO:0008006" key="5">
    <source>
        <dbReference type="Google" id="ProtNLM"/>
    </source>
</evidence>
<dbReference type="EMBL" id="NART01000016">
    <property type="protein sequence ID" value="OTQ10551.1"/>
    <property type="molecule type" value="Genomic_DNA"/>
</dbReference>
<proteinExistence type="predicted"/>
<dbReference type="NCBIfam" id="TIGR01563">
    <property type="entry name" value="gp16_SPP1"/>
    <property type="match status" value="1"/>
</dbReference>
<accession>A0A242NG01</accession>
<reference evidence="3 4" key="1">
    <citation type="submission" date="2017-03" db="EMBL/GenBank/DDBJ databases">
        <title>Comparative genomics of honeybee gut symbionts reveal geographically distinct and subgroup specific antibiotic resistance.</title>
        <authorList>
            <person name="Ludvigsen J."/>
            <person name="Porcellato D."/>
            <person name="Labee-Lund T.M."/>
            <person name="Amdam G.V."/>
            <person name="Rudi K."/>
        </authorList>
    </citation>
    <scope>NUCLEOTIDE SEQUENCE [LARGE SCALE GENOMIC DNA]</scope>
    <source>
        <strain evidence="1 4">A-7-12</strain>
        <strain evidence="2 3">A-9-12</strain>
    </source>
</reference>
<comment type="caution">
    <text evidence="1">The sequence shown here is derived from an EMBL/GenBank/DDBJ whole genome shotgun (WGS) entry which is preliminary data.</text>
</comment>
<evidence type="ECO:0000313" key="3">
    <source>
        <dbReference type="Proteomes" id="UP000194800"/>
    </source>
</evidence>
<evidence type="ECO:0000313" key="1">
    <source>
        <dbReference type="EMBL" id="OTP98858.1"/>
    </source>
</evidence>
<dbReference type="Gene3D" id="2.40.10.270">
    <property type="entry name" value="Bacteriophage SPP1 head-tail adaptor protein"/>
    <property type="match status" value="1"/>
</dbReference>
<dbReference type="RefSeq" id="WP_086301230.1">
    <property type="nucleotide sequence ID" value="NZ_MZNE01000019.1"/>
</dbReference>
<sequence>MQPGRLIHRIIFQKKESGKDSFGQTVEKWSDIYVLWGTITDQSGKEYNASQAEQSVTNCNITIRNYKKVVITTDMRASHGRYIYDIKAVSNNEKQTYLKLQCQKGVRYD</sequence>
<dbReference type="OrthoDB" id="8640229at2"/>
<dbReference type="AlphaFoldDB" id="A0A242NG01"/>
<gene>
    <name evidence="2" type="ORF">B6C91_05205</name>
    <name evidence="1" type="ORF">B6D08_09485</name>
</gene>
<dbReference type="Proteomes" id="UP000194977">
    <property type="component" value="Unassembled WGS sequence"/>
</dbReference>
<evidence type="ECO:0000313" key="4">
    <source>
        <dbReference type="Proteomes" id="UP000194977"/>
    </source>
</evidence>
<organism evidence="1 4">
    <name type="scientific">Gilliamella apicola</name>
    <dbReference type="NCBI Taxonomy" id="1196095"/>
    <lineage>
        <taxon>Bacteria</taxon>
        <taxon>Pseudomonadati</taxon>
        <taxon>Pseudomonadota</taxon>
        <taxon>Gammaproteobacteria</taxon>
        <taxon>Orbales</taxon>
        <taxon>Orbaceae</taxon>
        <taxon>Gilliamella</taxon>
    </lineage>
</organism>
<dbReference type="InterPro" id="IPR008767">
    <property type="entry name" value="Phage_SPP1_head-tail_adaptor"/>
</dbReference>